<organism evidence="2 3">
    <name type="scientific">Colletotrichum sidae</name>
    <dbReference type="NCBI Taxonomy" id="1347389"/>
    <lineage>
        <taxon>Eukaryota</taxon>
        <taxon>Fungi</taxon>
        <taxon>Dikarya</taxon>
        <taxon>Ascomycota</taxon>
        <taxon>Pezizomycotina</taxon>
        <taxon>Sordariomycetes</taxon>
        <taxon>Hypocreomycetidae</taxon>
        <taxon>Glomerellales</taxon>
        <taxon>Glomerellaceae</taxon>
        <taxon>Colletotrichum</taxon>
        <taxon>Colletotrichum orbiculare species complex</taxon>
    </lineage>
</organism>
<keyword evidence="3" id="KW-1185">Reference proteome</keyword>
<comment type="caution">
    <text evidence="2">The sequence shown here is derived from an EMBL/GenBank/DDBJ whole genome shotgun (WGS) entry which is preliminary data.</text>
</comment>
<feature type="chain" id="PRO_5020448032" evidence="1">
    <location>
        <begin position="21"/>
        <end position="158"/>
    </location>
</feature>
<evidence type="ECO:0000313" key="3">
    <source>
        <dbReference type="Proteomes" id="UP000295604"/>
    </source>
</evidence>
<accession>A0A4R8T682</accession>
<sequence>MVSKLVTLSAIMTSLLSSQAAGGGWDALGCTQVSFDTLLAVKNADDTLVGPKGVYATTADSQCVYVDASAGGAFATEHAAEHAWFVDVARGTGAGGLDFLSTGSARAAPRESLEKRQANCGEICNSSQTSAKTCNSCGCRYDTTTCAGTWCVAYYRCK</sequence>
<dbReference type="AlphaFoldDB" id="A0A4R8T682"/>
<feature type="signal peptide" evidence="1">
    <location>
        <begin position="1"/>
        <end position="20"/>
    </location>
</feature>
<proteinExistence type="predicted"/>
<reference evidence="2 3" key="1">
    <citation type="submission" date="2018-11" db="EMBL/GenBank/DDBJ databases">
        <title>Genome sequence and assembly of Colletotrichum sidae.</title>
        <authorList>
            <person name="Gan P."/>
            <person name="Shirasu K."/>
        </authorList>
    </citation>
    <scope>NUCLEOTIDE SEQUENCE [LARGE SCALE GENOMIC DNA]</scope>
    <source>
        <strain evidence="2 3">CBS 518.97</strain>
    </source>
</reference>
<dbReference type="Proteomes" id="UP000295604">
    <property type="component" value="Unassembled WGS sequence"/>
</dbReference>
<protein>
    <submittedName>
        <fullName evidence="2">Uncharacterized protein</fullName>
    </submittedName>
</protein>
<evidence type="ECO:0000256" key="1">
    <source>
        <dbReference type="SAM" id="SignalP"/>
    </source>
</evidence>
<evidence type="ECO:0000313" key="2">
    <source>
        <dbReference type="EMBL" id="TEA12820.1"/>
    </source>
</evidence>
<dbReference type="EMBL" id="QAPF01000231">
    <property type="protein sequence ID" value="TEA12820.1"/>
    <property type="molecule type" value="Genomic_DNA"/>
</dbReference>
<keyword evidence="1" id="KW-0732">Signal</keyword>
<name>A0A4R8T682_9PEZI</name>
<gene>
    <name evidence="2" type="ORF">C8034_v005574</name>
</gene>